<gene>
    <name evidence="1" type="ORF">EG028_15025</name>
</gene>
<dbReference type="RefSeq" id="WP_120517075.1">
    <property type="nucleotide sequence ID" value="NZ_QXZY01000008.1"/>
</dbReference>
<proteinExistence type="predicted"/>
<evidence type="ECO:0008006" key="3">
    <source>
        <dbReference type="Google" id="ProtNLM"/>
    </source>
</evidence>
<reference evidence="2" key="1">
    <citation type="submission" date="2018-11" db="EMBL/GenBank/DDBJ databases">
        <title>Chitinophaga lutea sp.nov., isolate from arsenic contaminated soil.</title>
        <authorList>
            <person name="Zong Y."/>
        </authorList>
    </citation>
    <scope>NUCLEOTIDE SEQUENCE [LARGE SCALE GENOMIC DNA]</scope>
    <source>
        <strain evidence="2">YLT18</strain>
    </source>
</reference>
<organism evidence="1 2">
    <name type="scientific">Chitinophaga barathri</name>
    <dbReference type="NCBI Taxonomy" id="1647451"/>
    <lineage>
        <taxon>Bacteria</taxon>
        <taxon>Pseudomonadati</taxon>
        <taxon>Bacteroidota</taxon>
        <taxon>Chitinophagia</taxon>
        <taxon>Chitinophagales</taxon>
        <taxon>Chitinophagaceae</taxon>
        <taxon>Chitinophaga</taxon>
    </lineage>
</organism>
<sequence>MTLKKCPYPHVFNREEAGDFLGYSLSTMNKKAMENKPRFEKKGKESYYLLTDLEEYEKEQQTF</sequence>
<dbReference type="AlphaFoldDB" id="A0A3N4MLY8"/>
<comment type="caution">
    <text evidence="1">The sequence shown here is derived from an EMBL/GenBank/DDBJ whole genome shotgun (WGS) entry which is preliminary data.</text>
</comment>
<dbReference type="Proteomes" id="UP000279089">
    <property type="component" value="Unassembled WGS sequence"/>
</dbReference>
<keyword evidence="2" id="KW-1185">Reference proteome</keyword>
<accession>A0A3N4MLY8</accession>
<name>A0A3N4MLY8_9BACT</name>
<evidence type="ECO:0000313" key="1">
    <source>
        <dbReference type="EMBL" id="RPD40609.1"/>
    </source>
</evidence>
<dbReference type="EMBL" id="RMBX01000007">
    <property type="protein sequence ID" value="RPD40609.1"/>
    <property type="molecule type" value="Genomic_DNA"/>
</dbReference>
<protein>
    <recommendedName>
        <fullName evidence="3">DNA-binding protein</fullName>
    </recommendedName>
</protein>
<evidence type="ECO:0000313" key="2">
    <source>
        <dbReference type="Proteomes" id="UP000279089"/>
    </source>
</evidence>